<dbReference type="InterPro" id="IPR036259">
    <property type="entry name" value="MFS_trans_sf"/>
</dbReference>
<dbReference type="Gene3D" id="1.20.1720.10">
    <property type="entry name" value="Multidrug resistance protein D"/>
    <property type="match status" value="1"/>
</dbReference>
<feature type="transmembrane region" description="Helical" evidence="6">
    <location>
        <begin position="181"/>
        <end position="203"/>
    </location>
</feature>
<feature type="region of interest" description="Disordered" evidence="5">
    <location>
        <begin position="273"/>
        <end position="296"/>
    </location>
</feature>
<evidence type="ECO:0000256" key="2">
    <source>
        <dbReference type="ARBA" id="ARBA00022692"/>
    </source>
</evidence>
<dbReference type="SUPFAM" id="SSF103473">
    <property type="entry name" value="MFS general substrate transporter"/>
    <property type="match status" value="1"/>
</dbReference>
<dbReference type="InterPro" id="IPR020846">
    <property type="entry name" value="MFS_dom"/>
</dbReference>
<evidence type="ECO:0000313" key="8">
    <source>
        <dbReference type="EMBL" id="KAH9829692.1"/>
    </source>
</evidence>
<dbReference type="PANTHER" id="PTHR23502:SF5">
    <property type="entry name" value="QUINIDINE RESISTANCE PROTEIN 3"/>
    <property type="match status" value="1"/>
</dbReference>
<evidence type="ECO:0000256" key="4">
    <source>
        <dbReference type="ARBA" id="ARBA00023136"/>
    </source>
</evidence>
<dbReference type="EMBL" id="JADCUA010000036">
    <property type="protein sequence ID" value="KAH9829692.1"/>
    <property type="molecule type" value="Genomic_DNA"/>
</dbReference>
<dbReference type="Proteomes" id="UP000814176">
    <property type="component" value="Unassembled WGS sequence"/>
</dbReference>
<keyword evidence="9" id="KW-1185">Reference proteome</keyword>
<keyword evidence="3 6" id="KW-1133">Transmembrane helix</keyword>
<evidence type="ECO:0000256" key="3">
    <source>
        <dbReference type="ARBA" id="ARBA00022989"/>
    </source>
</evidence>
<keyword evidence="2 6" id="KW-0812">Transmembrane</keyword>
<dbReference type="RefSeq" id="XP_047773135.1">
    <property type="nucleotide sequence ID" value="XM_047925266.1"/>
</dbReference>
<feature type="transmembrane region" description="Helical" evidence="6">
    <location>
        <begin position="149"/>
        <end position="169"/>
    </location>
</feature>
<feature type="transmembrane region" description="Helical" evidence="6">
    <location>
        <begin position="447"/>
        <end position="473"/>
    </location>
</feature>
<feature type="transmembrane region" description="Helical" evidence="6">
    <location>
        <begin position="516"/>
        <end position="535"/>
    </location>
</feature>
<evidence type="ECO:0000256" key="5">
    <source>
        <dbReference type="SAM" id="MobiDB-lite"/>
    </source>
</evidence>
<evidence type="ECO:0000256" key="6">
    <source>
        <dbReference type="SAM" id="Phobius"/>
    </source>
</evidence>
<dbReference type="Pfam" id="PF07690">
    <property type="entry name" value="MFS_1"/>
    <property type="match status" value="1"/>
</dbReference>
<reference evidence="8 9" key="1">
    <citation type="journal article" date="2021" name="Environ. Microbiol.">
        <title>Gene family expansions and transcriptome signatures uncover fungal adaptations to wood decay.</title>
        <authorList>
            <person name="Hage H."/>
            <person name="Miyauchi S."/>
            <person name="Viragh M."/>
            <person name="Drula E."/>
            <person name="Min B."/>
            <person name="Chaduli D."/>
            <person name="Navarro D."/>
            <person name="Favel A."/>
            <person name="Norest M."/>
            <person name="Lesage-Meessen L."/>
            <person name="Balint B."/>
            <person name="Merenyi Z."/>
            <person name="de Eugenio L."/>
            <person name="Morin E."/>
            <person name="Martinez A.T."/>
            <person name="Baldrian P."/>
            <person name="Stursova M."/>
            <person name="Martinez M.J."/>
            <person name="Novotny C."/>
            <person name="Magnuson J.K."/>
            <person name="Spatafora J.W."/>
            <person name="Maurice S."/>
            <person name="Pangilinan J."/>
            <person name="Andreopoulos W."/>
            <person name="LaButti K."/>
            <person name="Hundley H."/>
            <person name="Na H."/>
            <person name="Kuo A."/>
            <person name="Barry K."/>
            <person name="Lipzen A."/>
            <person name="Henrissat B."/>
            <person name="Riley R."/>
            <person name="Ahrendt S."/>
            <person name="Nagy L.G."/>
            <person name="Grigoriev I.V."/>
            <person name="Martin F."/>
            <person name="Rosso M.N."/>
        </authorList>
    </citation>
    <scope>NUCLEOTIDE SEQUENCE [LARGE SCALE GENOMIC DNA]</scope>
    <source>
        <strain evidence="8 9">CIRM-BRFM 1785</strain>
    </source>
</reference>
<feature type="transmembrane region" description="Helical" evidence="6">
    <location>
        <begin position="209"/>
        <end position="226"/>
    </location>
</feature>
<keyword evidence="4 6" id="KW-0472">Membrane</keyword>
<feature type="transmembrane region" description="Helical" evidence="6">
    <location>
        <begin position="382"/>
        <end position="400"/>
    </location>
</feature>
<feature type="transmembrane region" description="Helical" evidence="6">
    <location>
        <begin position="91"/>
        <end position="107"/>
    </location>
</feature>
<accession>A0ABQ8K024</accession>
<organism evidence="8 9">
    <name type="scientific">Rhodofomes roseus</name>
    <dbReference type="NCBI Taxonomy" id="34475"/>
    <lineage>
        <taxon>Eukaryota</taxon>
        <taxon>Fungi</taxon>
        <taxon>Dikarya</taxon>
        <taxon>Basidiomycota</taxon>
        <taxon>Agaricomycotina</taxon>
        <taxon>Agaricomycetes</taxon>
        <taxon>Polyporales</taxon>
        <taxon>Rhodofomes</taxon>
    </lineage>
</organism>
<feature type="transmembrane region" description="Helical" evidence="6">
    <location>
        <begin position="119"/>
        <end position="137"/>
    </location>
</feature>
<evidence type="ECO:0000259" key="7">
    <source>
        <dbReference type="PROSITE" id="PS50850"/>
    </source>
</evidence>
<dbReference type="Gene3D" id="1.20.1250.20">
    <property type="entry name" value="MFS general substrate transporter like domains"/>
    <property type="match status" value="1"/>
</dbReference>
<feature type="region of interest" description="Disordered" evidence="5">
    <location>
        <begin position="1"/>
        <end position="26"/>
    </location>
</feature>
<comment type="subcellular location">
    <subcellularLocation>
        <location evidence="1">Membrane</location>
        <topology evidence="1">Multi-pass membrane protein</topology>
    </subcellularLocation>
</comment>
<proteinExistence type="predicted"/>
<feature type="transmembrane region" description="Helical" evidence="6">
    <location>
        <begin position="343"/>
        <end position="362"/>
    </location>
</feature>
<feature type="transmembrane region" description="Helical" evidence="6">
    <location>
        <begin position="51"/>
        <end position="71"/>
    </location>
</feature>
<dbReference type="InterPro" id="IPR011701">
    <property type="entry name" value="MFS"/>
</dbReference>
<dbReference type="PROSITE" id="PS50850">
    <property type="entry name" value="MFS"/>
    <property type="match status" value="1"/>
</dbReference>
<dbReference type="PANTHER" id="PTHR23502">
    <property type="entry name" value="MAJOR FACILITATOR SUPERFAMILY"/>
    <property type="match status" value="1"/>
</dbReference>
<feature type="compositionally biased region" description="Basic and acidic residues" evidence="5">
    <location>
        <begin position="273"/>
        <end position="289"/>
    </location>
</feature>
<name>A0ABQ8K024_9APHY</name>
<evidence type="ECO:0000313" key="9">
    <source>
        <dbReference type="Proteomes" id="UP000814176"/>
    </source>
</evidence>
<comment type="caution">
    <text evidence="8">The sequence shown here is derived from an EMBL/GenBank/DDBJ whole genome shotgun (WGS) entry which is preliminary data.</text>
</comment>
<protein>
    <submittedName>
        <fullName evidence="8">MFS general substrate transporter</fullName>
    </submittedName>
</protein>
<evidence type="ECO:0000256" key="1">
    <source>
        <dbReference type="ARBA" id="ARBA00004141"/>
    </source>
</evidence>
<sequence>MNSQNQTLKPSGPDLGRKGSTAESTPVQVKLDIEHAEVKDDPRKWSKTRKYIIVTMISAASMIAGLGANIYNPAITQIESDLHATAGQLSLTLSLFILIQGGFPLIWSSVSEIQGRKNVYLTSIALCMLGCIVAATAKTINVLIGMRCLQAAGSSAVISIGAATLADLYEPAERGTMMGIYYCAPLLGPSLGPILGGVLTQAFNWRATFWFLAIFTGLCTLSFVFFRDTFRRERSLTYQSVLKRVLEQEVKKAAAEAARHLVSEKPVDADDARTAVVSGDDKSSKDANARDALGGDADDRDVEAQATLSASEIPAAVKEVRLSLKDVNPIGPMIRVLSRRNNLVILFASGLLFAFNFSITYTASRTLANEYHYDALDTGFVLLAYGIGCLLGSVLGGRYSDHIFTKVKAKHGGKSQPEMRLQSTLVPMLFFPPSVVAYGWVCEEHVHIAAVCVMLFLAGFFQISIYSSTLAYIVDANVGRSSSAVASNSFFRGLSAFVATEVAVPLQNSIGDGGLYSLWGGLTLISELLILLVWWKGGQWREKAIASEARKSG</sequence>
<feature type="domain" description="Major facilitator superfamily (MFS) profile" evidence="7">
    <location>
        <begin position="53"/>
        <end position="538"/>
    </location>
</feature>
<gene>
    <name evidence="8" type="ORF">C8Q71DRAFT_789561</name>
</gene>
<dbReference type="GeneID" id="72005998"/>